<keyword evidence="3" id="KW-1185">Reference proteome</keyword>
<feature type="region of interest" description="Disordered" evidence="1">
    <location>
        <begin position="109"/>
        <end position="166"/>
    </location>
</feature>
<evidence type="ECO:0000256" key="1">
    <source>
        <dbReference type="SAM" id="MobiDB-lite"/>
    </source>
</evidence>
<feature type="compositionally biased region" description="Polar residues" evidence="1">
    <location>
        <begin position="205"/>
        <end position="219"/>
    </location>
</feature>
<accession>A0A9D4J2N9</accession>
<protein>
    <submittedName>
        <fullName evidence="2">Uncharacterized protein</fullName>
    </submittedName>
</protein>
<dbReference type="Proteomes" id="UP000828390">
    <property type="component" value="Unassembled WGS sequence"/>
</dbReference>
<sequence>MLRLGLGLGFHDDWTINATPRVFTRFYCVLPGFYYNPLKKNAPPPGGSWTLNVTSRVPDKNVASRVLTRQNNDDGRRATHDGQKMIPKAYHEHTLCSAENRATEQIVTDSGRNEATKLERNQEAIEQCSKEKSGKLQQNKEAIRIRSKKASKRSNTRSSQCKSGSVYQLSSGAKRCNGAIKQWSNAKAKQSMKKRSNGAIEQCRSGPQWSNAQTEQWSNAEAERRSNYGVEQCRSESVKQLGNAEAEQWSNRAIAAAEQISSGAMQKQSTMKKRSHGAIEQCRSGPVKQSNGCRSGAQCRNRAIEQCSGARSRSGAVQKLSNEATSAFPLMSPKTAPHLINEATDQRLRKMTATLESPQKSILATVNLPKMDWIGHITTHYSICKALTKSTLEGGRRLDVLFHLLIILSSPQQTLLAENLGDVLTHVSPLAGAVKGMLMMIPFK</sequence>
<reference evidence="2" key="2">
    <citation type="submission" date="2020-11" db="EMBL/GenBank/DDBJ databases">
        <authorList>
            <person name="McCartney M.A."/>
            <person name="Auch B."/>
            <person name="Kono T."/>
            <person name="Mallez S."/>
            <person name="Becker A."/>
            <person name="Gohl D.M."/>
            <person name="Silverstein K.A.T."/>
            <person name="Koren S."/>
            <person name="Bechman K.B."/>
            <person name="Herman A."/>
            <person name="Abrahante J.E."/>
            <person name="Garbe J."/>
        </authorList>
    </citation>
    <scope>NUCLEOTIDE SEQUENCE</scope>
    <source>
        <strain evidence="2">Duluth1</strain>
        <tissue evidence="2">Whole animal</tissue>
    </source>
</reference>
<dbReference type="AlphaFoldDB" id="A0A9D4J2N9"/>
<feature type="compositionally biased region" description="Basic and acidic residues" evidence="1">
    <location>
        <begin position="111"/>
        <end position="134"/>
    </location>
</feature>
<feature type="compositionally biased region" description="Polar residues" evidence="1">
    <location>
        <begin position="156"/>
        <end position="166"/>
    </location>
</feature>
<proteinExistence type="predicted"/>
<evidence type="ECO:0000313" key="3">
    <source>
        <dbReference type="Proteomes" id="UP000828390"/>
    </source>
</evidence>
<comment type="caution">
    <text evidence="2">The sequence shown here is derived from an EMBL/GenBank/DDBJ whole genome shotgun (WGS) entry which is preliminary data.</text>
</comment>
<evidence type="ECO:0000313" key="2">
    <source>
        <dbReference type="EMBL" id="KAH3797541.1"/>
    </source>
</evidence>
<feature type="region of interest" description="Disordered" evidence="1">
    <location>
        <begin position="185"/>
        <end position="229"/>
    </location>
</feature>
<organism evidence="2 3">
    <name type="scientific">Dreissena polymorpha</name>
    <name type="common">Zebra mussel</name>
    <name type="synonym">Mytilus polymorpha</name>
    <dbReference type="NCBI Taxonomy" id="45954"/>
    <lineage>
        <taxon>Eukaryota</taxon>
        <taxon>Metazoa</taxon>
        <taxon>Spiralia</taxon>
        <taxon>Lophotrochozoa</taxon>
        <taxon>Mollusca</taxon>
        <taxon>Bivalvia</taxon>
        <taxon>Autobranchia</taxon>
        <taxon>Heteroconchia</taxon>
        <taxon>Euheterodonta</taxon>
        <taxon>Imparidentia</taxon>
        <taxon>Neoheterodontei</taxon>
        <taxon>Myida</taxon>
        <taxon>Dreissenoidea</taxon>
        <taxon>Dreissenidae</taxon>
        <taxon>Dreissena</taxon>
    </lineage>
</organism>
<gene>
    <name evidence="2" type="ORF">DPMN_151123</name>
</gene>
<feature type="compositionally biased region" description="Basic residues" evidence="1">
    <location>
        <begin position="145"/>
        <end position="155"/>
    </location>
</feature>
<feature type="region of interest" description="Disordered" evidence="1">
    <location>
        <begin position="275"/>
        <end position="295"/>
    </location>
</feature>
<dbReference type="EMBL" id="JAIWYP010000007">
    <property type="protein sequence ID" value="KAH3797541.1"/>
    <property type="molecule type" value="Genomic_DNA"/>
</dbReference>
<name>A0A9D4J2N9_DREPO</name>
<reference evidence="2" key="1">
    <citation type="journal article" date="2019" name="bioRxiv">
        <title>The Genome of the Zebra Mussel, Dreissena polymorpha: A Resource for Invasive Species Research.</title>
        <authorList>
            <person name="McCartney M.A."/>
            <person name="Auch B."/>
            <person name="Kono T."/>
            <person name="Mallez S."/>
            <person name="Zhang Y."/>
            <person name="Obille A."/>
            <person name="Becker A."/>
            <person name="Abrahante J.E."/>
            <person name="Garbe J."/>
            <person name="Badalamenti J.P."/>
            <person name="Herman A."/>
            <person name="Mangelson H."/>
            <person name="Liachko I."/>
            <person name="Sullivan S."/>
            <person name="Sone E.D."/>
            <person name="Koren S."/>
            <person name="Silverstein K.A.T."/>
            <person name="Beckman K.B."/>
            <person name="Gohl D.M."/>
        </authorList>
    </citation>
    <scope>NUCLEOTIDE SEQUENCE</scope>
    <source>
        <strain evidence="2">Duluth1</strain>
        <tissue evidence="2">Whole animal</tissue>
    </source>
</reference>